<dbReference type="PANTHER" id="PTHR42791">
    <property type="entry name" value="GNAT FAMILY ACETYLTRANSFERASE"/>
    <property type="match status" value="1"/>
</dbReference>
<organism evidence="2 3">
    <name type="scientific">Agaricus bisporus var. burnettii</name>
    <dbReference type="NCBI Taxonomy" id="192524"/>
    <lineage>
        <taxon>Eukaryota</taxon>
        <taxon>Fungi</taxon>
        <taxon>Dikarya</taxon>
        <taxon>Basidiomycota</taxon>
        <taxon>Agaricomycotina</taxon>
        <taxon>Agaricomycetes</taxon>
        <taxon>Agaricomycetidae</taxon>
        <taxon>Agaricales</taxon>
        <taxon>Agaricineae</taxon>
        <taxon>Agaricaceae</taxon>
        <taxon>Agaricus</taxon>
    </lineage>
</organism>
<feature type="domain" description="N-acetyltransferase" evidence="1">
    <location>
        <begin position="68"/>
        <end position="216"/>
    </location>
</feature>
<dbReference type="SUPFAM" id="SSF55729">
    <property type="entry name" value="Acyl-CoA N-acyltransferases (Nat)"/>
    <property type="match status" value="1"/>
</dbReference>
<dbReference type="InterPro" id="IPR000182">
    <property type="entry name" value="GNAT_dom"/>
</dbReference>
<evidence type="ECO:0000259" key="1">
    <source>
        <dbReference type="PROSITE" id="PS51186"/>
    </source>
</evidence>
<dbReference type="InterPro" id="IPR052523">
    <property type="entry name" value="Trichothecene_AcTrans"/>
</dbReference>
<evidence type="ECO:0000313" key="3">
    <source>
        <dbReference type="Proteomes" id="UP000629468"/>
    </source>
</evidence>
<dbReference type="Gene3D" id="3.40.630.30">
    <property type="match status" value="1"/>
</dbReference>
<protein>
    <recommendedName>
        <fullName evidence="1">N-acetyltransferase domain-containing protein</fullName>
    </recommendedName>
</protein>
<accession>A0A8H7C6E6</accession>
<comment type="caution">
    <text evidence="2">The sequence shown here is derived from an EMBL/GenBank/DDBJ whole genome shotgun (WGS) entry which is preliminary data.</text>
</comment>
<dbReference type="AlphaFoldDB" id="A0A8H7C6E6"/>
<dbReference type="CDD" id="cd04301">
    <property type="entry name" value="NAT_SF"/>
    <property type="match status" value="1"/>
</dbReference>
<dbReference type="PANTHER" id="PTHR42791:SF16">
    <property type="entry name" value="N-ACETYLTRANSFERASE DOMAIN-CONTAINING PROTEIN"/>
    <property type="match status" value="1"/>
</dbReference>
<dbReference type="InterPro" id="IPR016181">
    <property type="entry name" value="Acyl_CoA_acyltransferase"/>
</dbReference>
<dbReference type="PROSITE" id="PS51186">
    <property type="entry name" value="GNAT"/>
    <property type="match status" value="1"/>
</dbReference>
<evidence type="ECO:0000313" key="2">
    <source>
        <dbReference type="EMBL" id="KAF7763727.1"/>
    </source>
</evidence>
<gene>
    <name evidence="2" type="ORF">Agabi119p4_8264</name>
</gene>
<name>A0A8H7C6E6_AGABI</name>
<proteinExistence type="predicted"/>
<sequence>MSQSSYRVKLLDKSTLDERTIDHLISLSASAFGSEDQWVLSGTGGNPNLVDGFFRSRLMAGVVSPRGYIYVSLFEEEIVGVALWFGPGDELFATEEQRAAHYDKWNQERGPALVQWWNVNQAPPVNELVKNSRKDTWSLSLLAVSPHHRRRRIAYNLCKFVMDKAMAQGEGASVLTQSQDNVKIYETMGFSMFGDVKIVGGPGGDYTIFSLTFNWPPMEPEHKQ</sequence>
<reference evidence="2 3" key="1">
    <citation type="journal article" name="Sci. Rep.">
        <title>Telomere-to-telomere assembled and centromere annotated genomes of the two main subspecies of the button mushroom Agaricus bisporus reveal especially polymorphic chromosome ends.</title>
        <authorList>
            <person name="Sonnenberg A.S.M."/>
            <person name="Sedaghat-Telgerd N."/>
            <person name="Lavrijssen B."/>
            <person name="Ohm R.A."/>
            <person name="Hendrickx P.M."/>
            <person name="Scholtmeijer K."/>
            <person name="Baars J.J.P."/>
            <person name="van Peer A."/>
        </authorList>
    </citation>
    <scope>NUCLEOTIDE SEQUENCE [LARGE SCALE GENOMIC DNA]</scope>
    <source>
        <strain evidence="2 3">H119_p4</strain>
    </source>
</reference>
<dbReference type="EMBL" id="JABXXO010000011">
    <property type="protein sequence ID" value="KAF7763727.1"/>
    <property type="molecule type" value="Genomic_DNA"/>
</dbReference>
<dbReference type="Proteomes" id="UP000629468">
    <property type="component" value="Unassembled WGS sequence"/>
</dbReference>
<dbReference type="Pfam" id="PF13673">
    <property type="entry name" value="Acetyltransf_10"/>
    <property type="match status" value="1"/>
</dbReference>
<dbReference type="GO" id="GO:0016747">
    <property type="term" value="F:acyltransferase activity, transferring groups other than amino-acyl groups"/>
    <property type="evidence" value="ECO:0007669"/>
    <property type="project" value="InterPro"/>
</dbReference>